<dbReference type="PANTHER" id="PTHR10749">
    <property type="entry name" value="PHOSPHORYLASE B KINASE REGULATORY SUBUNIT"/>
    <property type="match status" value="1"/>
</dbReference>
<dbReference type="Pfam" id="PF19292">
    <property type="entry name" value="KPBB_C"/>
    <property type="match status" value="1"/>
</dbReference>
<evidence type="ECO:0000256" key="5">
    <source>
        <dbReference type="ARBA" id="ARBA00023277"/>
    </source>
</evidence>
<evidence type="ECO:0000256" key="2">
    <source>
        <dbReference type="ARBA" id="ARBA00007128"/>
    </source>
</evidence>
<dbReference type="InterPro" id="IPR045583">
    <property type="entry name" value="KPBA/B_C"/>
</dbReference>
<accession>A0A0N5AQ64</accession>
<sequence length="1125" mass="128275">MGLGKKTSHYRRPTAVNLRLRRLTRAYLAPIRCQLPRTEKSAIAEVDAVYYMVQKMILDYQSVTSGLFPRYASDKTVAYVKDSIYCALACWACSVAYNRIDDDRGRQTELRQSAVKTMRGIMFAWMQQCDLLDEFKETNSVECALHARFSLSTGMVLSTTSEYGNLQMDLIALYLLALVEMTAGGAQIIYTHDEVCFVQNLVFYVERTYRTPDYGMWERGTRYNVGDRELHASSLGIVKAALEAINGFNLYGAYGTSSSVVYVDIDGHNRNRTTFETILPRESNSKNTDSALLLAVGWPAFATHDRKLYDVTVDKCEKLLEGRYGMKRFFRDGYHTEIEDASRSYYDIHETYRFQDVESQFPMFFAYRFITAHLRGHSDLADKYWEKLSNLLVADYKLDGMMVLPECYMIEEEKMDDERQKPGSQEFYPFTPAEFGLHLWSNAVYLIALLLRKNLVHATDIDPICRHLPASQRPQNRNRHSAFQGSLEGNPVVQVALIAESSRLQMMLSTYGISTQTPLELEPVQIWPSWKLVKIFESLGKNEKLHLGGRPARPFGPLNTSKIFKLFGDTILCYPLLFEVKDFYMISDPAILIDGIKLDIEFVSKRWKLAGRPTYCMVLREENVTGEYFGHLLDLLIAMKNGYVNGVRVRIGRVHQLLNRGCTEHIDFAPFEQIAVTDDLYENFGTKKVKMLSELSLNDVPEESTDLKELDFASKSDHDLYEIIKKQDVTSLRSLAFANSVLSWRYGMNFVVDGETLQARMEKIYRQSCAWRRWWLVRYCAARLHKSTNSLAPGITNMLVRGKQVTLGMRGYKEVTISSPTTPGELADILFNCCPVEEPQAAVLQQELIIACSDLICQKEEAFDGVLTIRLSWLADAIALMLDYVQSATSLEPKTPLTGIPSTYSGSNSNVYDLAPTVIKDVVSALITRKNWHLLTPLQSRRLNGSLNRVPSNFYDSVWKILERTPGGIVIAGKHLPQQPTLNDMTKYELNFAYEIEGMMSVIAHPEYRQVVVELLCIIAIILERNPELVFSGKLDLDNLVKTAFNHFCDDMKIEDRKDMTPFYQLEDTDLTVNSTAYYLAKTVIDVLLGASSLNRRKRSMFMPNDVLLPTTSERFNDESNCSIM</sequence>
<dbReference type="InterPro" id="IPR008928">
    <property type="entry name" value="6-hairpin_glycosidase_sf"/>
</dbReference>
<protein>
    <recommendedName>
        <fullName evidence="6">Phosphorylase b kinase regulatory subunit</fullName>
    </recommendedName>
</protein>
<evidence type="ECO:0000313" key="9">
    <source>
        <dbReference type="Proteomes" id="UP000046393"/>
    </source>
</evidence>
<evidence type="ECO:0000313" key="10">
    <source>
        <dbReference type="WBParaSite" id="SMUV_0000681601-mRNA-1"/>
    </source>
</evidence>
<evidence type="ECO:0000256" key="6">
    <source>
        <dbReference type="RuleBase" id="RU364123"/>
    </source>
</evidence>
<dbReference type="InterPro" id="IPR008734">
    <property type="entry name" value="PHK_A/B_su"/>
</dbReference>
<evidence type="ECO:0000256" key="3">
    <source>
        <dbReference type="ARBA" id="ARBA00022600"/>
    </source>
</evidence>
<feature type="domain" description="GH15-like" evidence="7">
    <location>
        <begin position="47"/>
        <end position="872"/>
    </location>
</feature>
<dbReference type="SUPFAM" id="SSF48208">
    <property type="entry name" value="Six-hairpin glycosidases"/>
    <property type="match status" value="1"/>
</dbReference>
<dbReference type="FunFam" id="1.50.10.10:FF:000065">
    <property type="entry name" value="Phosphorylase b kinase regulatory subunit"/>
    <property type="match status" value="1"/>
</dbReference>
<dbReference type="STRING" id="451379.A0A0N5AQ64"/>
<dbReference type="WBParaSite" id="SMUV_0000681601-mRNA-1">
    <property type="protein sequence ID" value="SMUV_0000681601-mRNA-1"/>
    <property type="gene ID" value="SMUV_0000681601"/>
</dbReference>
<feature type="domain" description="Phosphorylase b kinase regulatory subunit alpha/beta C-terminal" evidence="8">
    <location>
        <begin position="925"/>
        <end position="1046"/>
    </location>
</feature>
<dbReference type="InterPro" id="IPR011613">
    <property type="entry name" value="GH15-like"/>
</dbReference>
<dbReference type="GO" id="GO:0005977">
    <property type="term" value="P:glycogen metabolic process"/>
    <property type="evidence" value="ECO:0007669"/>
    <property type="project" value="UniProtKB-UniPathway"/>
</dbReference>
<evidence type="ECO:0000259" key="8">
    <source>
        <dbReference type="Pfam" id="PF19292"/>
    </source>
</evidence>
<keyword evidence="3 6" id="KW-0321">Glycogen metabolism</keyword>
<dbReference type="AlphaFoldDB" id="A0A0N5AQ64"/>
<keyword evidence="6" id="KW-0449">Lipoprotein</keyword>
<dbReference type="Pfam" id="PF00723">
    <property type="entry name" value="Glyco_hydro_15"/>
    <property type="match status" value="1"/>
</dbReference>
<comment type="subcellular location">
    <subcellularLocation>
        <location evidence="6">Cell membrane</location>
        <topology evidence="6">Lipid-anchor</topology>
        <orientation evidence="6">Cytoplasmic side</orientation>
    </subcellularLocation>
</comment>
<proteinExistence type="inferred from homology"/>
<dbReference type="GO" id="GO:0005516">
    <property type="term" value="F:calmodulin binding"/>
    <property type="evidence" value="ECO:0007669"/>
    <property type="project" value="UniProtKB-KW"/>
</dbReference>
<comment type="similarity">
    <text evidence="2 6">Belongs to the phosphorylase b kinase regulatory chain family.</text>
</comment>
<keyword evidence="5 6" id="KW-0119">Carbohydrate metabolism</keyword>
<comment type="function">
    <text evidence="6">Phosphorylase b kinase catalyzes the phosphorylation of serine in certain substrates, including troponin I.</text>
</comment>
<dbReference type="GO" id="GO:0005886">
    <property type="term" value="C:plasma membrane"/>
    <property type="evidence" value="ECO:0007669"/>
    <property type="project" value="UniProtKB-SubCell"/>
</dbReference>
<dbReference type="GO" id="GO:0005964">
    <property type="term" value="C:phosphorylase kinase complex"/>
    <property type="evidence" value="ECO:0007669"/>
    <property type="project" value="TreeGrafter"/>
</dbReference>
<evidence type="ECO:0000256" key="4">
    <source>
        <dbReference type="ARBA" id="ARBA00022860"/>
    </source>
</evidence>
<dbReference type="UniPathway" id="UPA00163"/>
<evidence type="ECO:0000256" key="1">
    <source>
        <dbReference type="ARBA" id="ARBA00005131"/>
    </source>
</evidence>
<dbReference type="Proteomes" id="UP000046393">
    <property type="component" value="Unplaced"/>
</dbReference>
<organism evidence="9 10">
    <name type="scientific">Syphacia muris</name>
    <dbReference type="NCBI Taxonomy" id="451379"/>
    <lineage>
        <taxon>Eukaryota</taxon>
        <taxon>Metazoa</taxon>
        <taxon>Ecdysozoa</taxon>
        <taxon>Nematoda</taxon>
        <taxon>Chromadorea</taxon>
        <taxon>Rhabditida</taxon>
        <taxon>Spirurina</taxon>
        <taxon>Oxyuridomorpha</taxon>
        <taxon>Oxyuroidea</taxon>
        <taxon>Oxyuridae</taxon>
        <taxon>Syphacia</taxon>
    </lineage>
</organism>
<keyword evidence="6" id="KW-0472">Membrane</keyword>
<keyword evidence="4 6" id="KW-0112">Calmodulin-binding</keyword>
<dbReference type="PANTHER" id="PTHR10749:SF8">
    <property type="entry name" value="PHOSPHORYLASE B KINASE REGULATORY SUBUNIT BETA"/>
    <property type="match status" value="1"/>
</dbReference>
<reference evidence="10" key="1">
    <citation type="submission" date="2017-02" db="UniProtKB">
        <authorList>
            <consortium name="WormBaseParasite"/>
        </authorList>
    </citation>
    <scope>IDENTIFICATION</scope>
</reference>
<evidence type="ECO:0000259" key="7">
    <source>
        <dbReference type="Pfam" id="PF00723"/>
    </source>
</evidence>
<name>A0A0N5AQ64_9BILA</name>
<keyword evidence="6" id="KW-1003">Cell membrane</keyword>
<keyword evidence="9" id="KW-1185">Reference proteome</keyword>
<keyword evidence="6" id="KW-0636">Prenylation</keyword>
<comment type="pathway">
    <text evidence="1 6">Glycan biosynthesis; glycogen metabolism.</text>
</comment>